<evidence type="ECO:0000256" key="3">
    <source>
        <dbReference type="SAM" id="MobiDB-lite"/>
    </source>
</evidence>
<dbReference type="Gene3D" id="2.120.10.80">
    <property type="entry name" value="Kelch-type beta propeller"/>
    <property type="match status" value="1"/>
</dbReference>
<dbReference type="Proteomes" id="UP000825002">
    <property type="component" value="Unassembled WGS sequence"/>
</dbReference>
<dbReference type="InterPro" id="IPR015915">
    <property type="entry name" value="Kelch-typ_b-propeller"/>
</dbReference>
<keyword evidence="1" id="KW-0880">Kelch repeat</keyword>
<sequence>MADTDITEPTTPSLSSVESMQTNDDSTSLGAASTLLTNDIHRVSVLNYSIHRYSSYSATYIPENILHDAPEDHLSRWSSETSHMPQYLVLKLDRVSIVTHIKFGKYYRNHICNLKRFRIYGGIEDSTPIELLEDGLRNDSKPETLVMKHQIDGHLIPLRYIKIVPIQSWGSFNFSIWHVQLRGINDPGIVDESIKWFAIYREQLAAKHVLKFLRQNNHLDLYEQLRDRCNIQMEDPILTRLNRYLVQEGDFEMAEQLIDEAAQNGLFADYIRKQPFIPEWSHLSSEQYCQKSMPRHSQQLCLDPTTQLIYLLGSSDPESSDETTLSLWQFCIKEKSWKILYSSSKHIFGPSPRHGHRMCIDTIRKKLYLFGRFVPRDQRNSENLKSDFYVFDINLSRWYLISEDTSQDGGPQLLTNHQMCLDAQKNVLYIFGGYYQFKVPQSMCEDLSSYVERFSYSGLWAYDINGKLWQKLRDDDLNASDMRPRTGHVMLLHERRRKLYIIGGQRNREFLRDLIVYHIDSNTVEIQCDGEKSLVPMSRAPLRGSIDPDYDQLHIFVGPHNNPDEINSLWMYDIRESTWHNIYRSEPLNFSSDPTEEIRSKTSHQCVYDVINKLHYFRGSLDSPLDGESMLNEKPTSNKRTKAGLFGKGANDQNVDFWILSLTKITHKSISTICRRLIKRLKFKELANSNPVQAVHYLRNELTRDYDLQDVEEKRQFQSLSLLLFSEIKVPTSESESEILSLTGNNLHKDKNHVDRSNLFDKIVSYFPDAMTQPKQDLTDFLFR</sequence>
<protein>
    <submittedName>
        <fullName evidence="5">Muskelin</fullName>
    </submittedName>
</protein>
<dbReference type="EMBL" id="JAIFTH010000870">
    <property type="protein sequence ID" value="KAG9508874.1"/>
    <property type="molecule type" value="Genomic_DNA"/>
</dbReference>
<accession>A0ABQ7S624</accession>
<keyword evidence="6" id="KW-1185">Reference proteome</keyword>
<organism evidence="5 6">
    <name type="scientific">Fragariocoptes setiger</name>
    <dbReference type="NCBI Taxonomy" id="1670756"/>
    <lineage>
        <taxon>Eukaryota</taxon>
        <taxon>Metazoa</taxon>
        <taxon>Ecdysozoa</taxon>
        <taxon>Arthropoda</taxon>
        <taxon>Chelicerata</taxon>
        <taxon>Arachnida</taxon>
        <taxon>Acari</taxon>
        <taxon>Acariformes</taxon>
        <taxon>Trombidiformes</taxon>
        <taxon>Prostigmata</taxon>
        <taxon>Eupodina</taxon>
        <taxon>Eriophyoidea</taxon>
        <taxon>Phytoptidae</taxon>
        <taxon>Fragariocoptes</taxon>
    </lineage>
</organism>
<name>A0ABQ7S624_9ACAR</name>
<reference evidence="5 6" key="1">
    <citation type="submission" date="2020-10" db="EMBL/GenBank/DDBJ databases">
        <authorList>
            <person name="Klimov P.B."/>
            <person name="Dyachkov S.M."/>
            <person name="Chetverikov P.E."/>
        </authorList>
    </citation>
    <scope>NUCLEOTIDE SEQUENCE [LARGE SCALE GENOMIC DNA]</scope>
    <source>
        <strain evidence="5">BMOC 18-1129-001#AD2665</strain>
        <tissue evidence="5">Entire mites</tissue>
    </source>
</reference>
<dbReference type="SUPFAM" id="SSF49785">
    <property type="entry name" value="Galactose-binding domain-like"/>
    <property type="match status" value="1"/>
</dbReference>
<dbReference type="InterPro" id="IPR008979">
    <property type="entry name" value="Galactose-bd-like_sf"/>
</dbReference>
<evidence type="ECO:0000256" key="1">
    <source>
        <dbReference type="ARBA" id="ARBA00022441"/>
    </source>
</evidence>
<feature type="compositionally biased region" description="Polar residues" evidence="3">
    <location>
        <begin position="7"/>
        <end position="26"/>
    </location>
</feature>
<dbReference type="InterPro" id="IPR052456">
    <property type="entry name" value="CTLH_complex_component"/>
</dbReference>
<dbReference type="SUPFAM" id="SSF117281">
    <property type="entry name" value="Kelch motif"/>
    <property type="match status" value="1"/>
</dbReference>
<dbReference type="InterPro" id="IPR010565">
    <property type="entry name" value="Muskelin_N"/>
</dbReference>
<evidence type="ECO:0000256" key="2">
    <source>
        <dbReference type="ARBA" id="ARBA00022737"/>
    </source>
</evidence>
<feature type="region of interest" description="Disordered" evidence="3">
    <location>
        <begin position="1"/>
        <end position="26"/>
    </location>
</feature>
<dbReference type="PANTHER" id="PTHR15526:SF5">
    <property type="entry name" value="MUSKELIN"/>
    <property type="match status" value="1"/>
</dbReference>
<comment type="caution">
    <text evidence="5">The sequence shown here is derived from an EMBL/GenBank/DDBJ whole genome shotgun (WGS) entry which is preliminary data.</text>
</comment>
<evidence type="ECO:0000259" key="4">
    <source>
        <dbReference type="Pfam" id="PF06588"/>
    </source>
</evidence>
<evidence type="ECO:0000313" key="6">
    <source>
        <dbReference type="Proteomes" id="UP000825002"/>
    </source>
</evidence>
<dbReference type="Pfam" id="PF06588">
    <property type="entry name" value="Muskelin_N"/>
    <property type="match status" value="1"/>
</dbReference>
<dbReference type="Gene3D" id="2.60.120.260">
    <property type="entry name" value="Galactose-binding domain-like"/>
    <property type="match status" value="1"/>
</dbReference>
<dbReference type="Pfam" id="PF24681">
    <property type="entry name" value="Kelch_KLHDC2_KLHL20_DRC7"/>
    <property type="match status" value="1"/>
</dbReference>
<gene>
    <name evidence="5" type="primary">MKLN1</name>
    <name evidence="5" type="ORF">GZH46_02620</name>
</gene>
<keyword evidence="2" id="KW-0677">Repeat</keyword>
<proteinExistence type="predicted"/>
<dbReference type="PANTHER" id="PTHR15526">
    <property type="entry name" value="MUSKELIN"/>
    <property type="match status" value="1"/>
</dbReference>
<feature type="domain" description="Muskelin N-terminal" evidence="4">
    <location>
        <begin position="44"/>
        <end position="236"/>
    </location>
</feature>
<evidence type="ECO:0000313" key="5">
    <source>
        <dbReference type="EMBL" id="KAG9508874.1"/>
    </source>
</evidence>